<sequence length="249" mass="26126">MCRHLAYLGPPVPLSGLLFDPPHALCRQAWAPRDMRGGGTVNVDGFGVGWYPGAGGEPVRYRRATPIWSDPSLLALAAATASGAILAAVRSATVGMPVTEGAAAPFAAGRWLFSHNGKVTGWPDSVAKLAERLPVRDLLTLDAPTDSALLWALVRDRLRTGADPGDALAGTVRAVHATAPESRLNLLLTDGERVAATTWGHALSLLDGPGSLTVSSEPLTDDPAWTEMPPRHLLVATRSTLDLTPLEAA</sequence>
<dbReference type="InterPro" id="IPR017808">
    <property type="entry name" value="EgtC"/>
</dbReference>
<proteinExistence type="inferred from homology"/>
<evidence type="ECO:0000259" key="2">
    <source>
        <dbReference type="PROSITE" id="PS51278"/>
    </source>
</evidence>
<dbReference type="NCBIfam" id="TIGR03442">
    <property type="entry name" value="ergothioneine biosynthesis protein EgtC"/>
    <property type="match status" value="1"/>
</dbReference>
<reference evidence="3 4" key="1">
    <citation type="submission" date="2023-07" db="EMBL/GenBank/DDBJ databases">
        <title>Sequencing the genomes of 1000 actinobacteria strains.</title>
        <authorList>
            <person name="Klenk H.-P."/>
        </authorList>
    </citation>
    <scope>NUCLEOTIDE SEQUENCE [LARGE SCALE GENOMIC DNA]</scope>
    <source>
        <strain evidence="3 4">DSM 44711</strain>
    </source>
</reference>
<comment type="pathway">
    <text evidence="1">Amino-acid biosynthesis; ergothioneine biosynthesis.</text>
</comment>
<dbReference type="PANTHER" id="PTHR43187">
    <property type="entry name" value="GLUTAMINE AMIDOTRANSFERASE DUG3-RELATED"/>
    <property type="match status" value="1"/>
</dbReference>
<dbReference type="GO" id="GO:0016811">
    <property type="term" value="F:hydrolase activity, acting on carbon-nitrogen (but not peptide) bonds, in linear amides"/>
    <property type="evidence" value="ECO:0007669"/>
    <property type="project" value="UniProtKB-UniRule"/>
</dbReference>
<dbReference type="AlphaFoldDB" id="A0AAE3ZYD9"/>
<comment type="catalytic activity">
    <reaction evidence="1">
        <text>gamma-L-glutamyl-hercynylcysteine S-oxide + H2O = S-(hercyn-2-yl)-L-cysteine S-oxide + L-glutamate</text>
        <dbReference type="Rhea" id="RHEA:42684"/>
        <dbReference type="ChEBI" id="CHEBI:15377"/>
        <dbReference type="ChEBI" id="CHEBI:29985"/>
        <dbReference type="ChEBI" id="CHEBI:82703"/>
        <dbReference type="ChEBI" id="CHEBI:82706"/>
        <dbReference type="EC" id="3.5.1.118"/>
    </reaction>
</comment>
<dbReference type="EC" id="3.5.1.118" evidence="1"/>
<dbReference type="GO" id="GO:0052699">
    <property type="term" value="P:ergothioneine biosynthetic process"/>
    <property type="evidence" value="ECO:0007669"/>
    <property type="project" value="UniProtKB-UniRule"/>
</dbReference>
<comment type="function">
    <text evidence="1">Catalyzes the hydrolysis of the gamma-glutamyl amide bond of hercynyl-gamma-L-glutamyl-L-cysteine sulfoxide to produce hercynylcysteine sulfoxide, a step in the biosynthesis pathway of ergothioneine.</text>
</comment>
<accession>A0AAE3ZYD9</accession>
<dbReference type="HAMAP" id="MF_02036">
    <property type="entry name" value="EgtC"/>
    <property type="match status" value="1"/>
</dbReference>
<dbReference type="SUPFAM" id="SSF56235">
    <property type="entry name" value="N-terminal nucleophile aminohydrolases (Ntn hydrolases)"/>
    <property type="match status" value="1"/>
</dbReference>
<evidence type="ECO:0000313" key="3">
    <source>
        <dbReference type="EMBL" id="MDR7327170.1"/>
    </source>
</evidence>
<dbReference type="Proteomes" id="UP001183629">
    <property type="component" value="Unassembled WGS sequence"/>
</dbReference>
<evidence type="ECO:0000256" key="1">
    <source>
        <dbReference type="HAMAP-Rule" id="MF_02036"/>
    </source>
</evidence>
<dbReference type="Gene3D" id="3.60.20.10">
    <property type="entry name" value="Glutamine Phosphoribosylpyrophosphate, subunit 1, domain 1"/>
    <property type="match status" value="1"/>
</dbReference>
<comment type="caution">
    <text evidence="3">The sequence shown here is derived from an EMBL/GenBank/DDBJ whole genome shotgun (WGS) entry which is preliminary data.</text>
</comment>
<keyword evidence="4" id="KW-1185">Reference proteome</keyword>
<dbReference type="InterPro" id="IPR017932">
    <property type="entry name" value="GATase_2_dom"/>
</dbReference>
<dbReference type="PROSITE" id="PS51278">
    <property type="entry name" value="GATASE_TYPE_2"/>
    <property type="match status" value="1"/>
</dbReference>
<organism evidence="3 4">
    <name type="scientific">Catenuloplanes niger</name>
    <dbReference type="NCBI Taxonomy" id="587534"/>
    <lineage>
        <taxon>Bacteria</taxon>
        <taxon>Bacillati</taxon>
        <taxon>Actinomycetota</taxon>
        <taxon>Actinomycetes</taxon>
        <taxon>Micromonosporales</taxon>
        <taxon>Micromonosporaceae</taxon>
        <taxon>Catenuloplanes</taxon>
    </lineage>
</organism>
<dbReference type="InterPro" id="IPR029055">
    <property type="entry name" value="Ntn_hydrolases_N"/>
</dbReference>
<dbReference type="PANTHER" id="PTHR43187:SF2">
    <property type="entry name" value="GAMMA-GLUTAMYL-HERCYNYLCYSTEINE SULFOXIDE HYDROLASE"/>
    <property type="match status" value="1"/>
</dbReference>
<dbReference type="CDD" id="cd01908">
    <property type="entry name" value="YafJ"/>
    <property type="match status" value="1"/>
</dbReference>
<dbReference type="InterPro" id="IPR052373">
    <property type="entry name" value="Gamma-glu_amide_hydrolase"/>
</dbReference>
<keyword evidence="1 3" id="KW-0378">Hydrolase</keyword>
<dbReference type="Pfam" id="PF13522">
    <property type="entry name" value="GATase_6"/>
    <property type="match status" value="1"/>
</dbReference>
<dbReference type="RefSeq" id="WP_310424162.1">
    <property type="nucleotide sequence ID" value="NZ_JAVDYC010000001.1"/>
</dbReference>
<dbReference type="InterPro" id="IPR032889">
    <property type="entry name" value="EgtC_Actinobacteria"/>
</dbReference>
<gene>
    <name evidence="1" type="primary">egtC</name>
    <name evidence="3" type="ORF">J2S44_007420</name>
</gene>
<feature type="domain" description="Glutamine amidotransferase type-2" evidence="2">
    <location>
        <begin position="2"/>
        <end position="249"/>
    </location>
</feature>
<protein>
    <recommendedName>
        <fullName evidence="1">Gamma-glutamyl-hercynylcysteine sulfoxide hydrolase</fullName>
        <ecNumber evidence="1">3.5.1.118</ecNumber>
    </recommendedName>
    <alternativeName>
        <fullName evidence="1">Gamma-glutamyl hercynylcysteine S-oxide hydrolase</fullName>
    </alternativeName>
</protein>
<dbReference type="EMBL" id="JAVDYC010000001">
    <property type="protein sequence ID" value="MDR7327170.1"/>
    <property type="molecule type" value="Genomic_DNA"/>
</dbReference>
<evidence type="ECO:0000313" key="4">
    <source>
        <dbReference type="Proteomes" id="UP001183629"/>
    </source>
</evidence>
<keyword evidence="1 3" id="KW-0315">Glutamine amidotransferase</keyword>
<name>A0AAE3ZYD9_9ACTN</name>